<dbReference type="GO" id="GO:0032153">
    <property type="term" value="C:cell division site"/>
    <property type="evidence" value="ECO:0007669"/>
    <property type="project" value="TreeGrafter"/>
</dbReference>
<feature type="domain" description="SPOR" evidence="3">
    <location>
        <begin position="160"/>
        <end position="238"/>
    </location>
</feature>
<proteinExistence type="predicted"/>
<dbReference type="EMBL" id="JACCQK010000507">
    <property type="protein sequence ID" value="MBG0779942.1"/>
    <property type="molecule type" value="Genomic_DNA"/>
</dbReference>
<dbReference type="PROSITE" id="PS51724">
    <property type="entry name" value="SPOR"/>
    <property type="match status" value="1"/>
</dbReference>
<organism evidence="4 5">
    <name type="scientific">Desulfotignum balticum</name>
    <dbReference type="NCBI Taxonomy" id="115781"/>
    <lineage>
        <taxon>Bacteria</taxon>
        <taxon>Pseudomonadati</taxon>
        <taxon>Thermodesulfobacteriota</taxon>
        <taxon>Desulfobacteria</taxon>
        <taxon>Desulfobacterales</taxon>
        <taxon>Desulfobacteraceae</taxon>
        <taxon>Desulfotignum</taxon>
    </lineage>
</organism>
<dbReference type="Proteomes" id="UP000706172">
    <property type="component" value="Unassembled WGS sequence"/>
</dbReference>
<feature type="compositionally biased region" description="Basic and acidic residues" evidence="1">
    <location>
        <begin position="141"/>
        <end position="159"/>
    </location>
</feature>
<keyword evidence="2" id="KW-0472">Membrane</keyword>
<gene>
    <name evidence="4" type="ORF">H0S81_08455</name>
</gene>
<dbReference type="SUPFAM" id="SSF110997">
    <property type="entry name" value="Sporulation related repeat"/>
    <property type="match status" value="1"/>
</dbReference>
<protein>
    <submittedName>
        <fullName evidence="4">SPOR domain-containing protein</fullName>
    </submittedName>
</protein>
<dbReference type="GO" id="GO:0030428">
    <property type="term" value="C:cell septum"/>
    <property type="evidence" value="ECO:0007669"/>
    <property type="project" value="TreeGrafter"/>
</dbReference>
<evidence type="ECO:0000256" key="2">
    <source>
        <dbReference type="SAM" id="Phobius"/>
    </source>
</evidence>
<evidence type="ECO:0000259" key="3">
    <source>
        <dbReference type="PROSITE" id="PS51724"/>
    </source>
</evidence>
<accession>A0A931GEC3</accession>
<dbReference type="AlphaFoldDB" id="A0A931GEC3"/>
<evidence type="ECO:0000313" key="4">
    <source>
        <dbReference type="EMBL" id="MBG0779942.1"/>
    </source>
</evidence>
<dbReference type="GO" id="GO:0042834">
    <property type="term" value="F:peptidoglycan binding"/>
    <property type="evidence" value="ECO:0007669"/>
    <property type="project" value="InterPro"/>
</dbReference>
<dbReference type="InterPro" id="IPR007730">
    <property type="entry name" value="SPOR-like_dom"/>
</dbReference>
<dbReference type="InterPro" id="IPR036680">
    <property type="entry name" value="SPOR-like_sf"/>
</dbReference>
<keyword evidence="2" id="KW-1133">Transmembrane helix</keyword>
<dbReference type="PANTHER" id="PTHR38687:SF1">
    <property type="entry name" value="CELL DIVISION PROTEIN DEDD"/>
    <property type="match status" value="1"/>
</dbReference>
<dbReference type="Gene3D" id="3.30.70.1070">
    <property type="entry name" value="Sporulation related repeat"/>
    <property type="match status" value="1"/>
</dbReference>
<feature type="transmembrane region" description="Helical" evidence="2">
    <location>
        <begin position="6"/>
        <end position="26"/>
    </location>
</feature>
<feature type="region of interest" description="Disordered" evidence="1">
    <location>
        <begin position="141"/>
        <end position="165"/>
    </location>
</feature>
<evidence type="ECO:0000313" key="5">
    <source>
        <dbReference type="Proteomes" id="UP000706172"/>
    </source>
</evidence>
<comment type="caution">
    <text evidence="4">The sequence shown here is derived from an EMBL/GenBank/DDBJ whole genome shotgun (WGS) entry which is preliminary data.</text>
</comment>
<dbReference type="PANTHER" id="PTHR38687">
    <property type="entry name" value="CELL DIVISION PROTEIN DEDD-RELATED"/>
    <property type="match status" value="1"/>
</dbReference>
<sequence length="239" mass="26815">MPFKGVLKYIIYIFIGGWLFLLGVMAGRGTSPVTFETQGFQERLQTIVEQYKDPEMTGDPDEKIALHYYDALSDDKGFEEMTIPVPAADPADTFDDTPLPNQDLKEIETGDTRDAKRTDDIPVKTSRKAATFNKAIAEKMMEPPLRDEKTPASGEKPEKSNSQGSYTIQVAAFKSFRDAVTQMTTLEKKGFTATRTTKEMDGITWYRIRIGEFVSRDAAVQYLEKLNQAGINGMIITKD</sequence>
<name>A0A931GEC3_9BACT</name>
<dbReference type="Pfam" id="PF05036">
    <property type="entry name" value="SPOR"/>
    <property type="match status" value="1"/>
</dbReference>
<keyword evidence="2" id="KW-0812">Transmembrane</keyword>
<dbReference type="InterPro" id="IPR052521">
    <property type="entry name" value="Cell_div_SPOR-domain"/>
</dbReference>
<dbReference type="GO" id="GO:0032506">
    <property type="term" value="P:cytokinetic process"/>
    <property type="evidence" value="ECO:0007669"/>
    <property type="project" value="TreeGrafter"/>
</dbReference>
<evidence type="ECO:0000256" key="1">
    <source>
        <dbReference type="SAM" id="MobiDB-lite"/>
    </source>
</evidence>
<reference evidence="4" key="1">
    <citation type="submission" date="2020-07" db="EMBL/GenBank/DDBJ databases">
        <title>Severe corrosion of carbon steel in oil field produced water can be linked to methanogenic archaea containing a special type of NiFe hydrogenase.</title>
        <authorList>
            <person name="Lahme S."/>
            <person name="Mand J."/>
            <person name="Longwell J."/>
            <person name="Smith R."/>
            <person name="Enning D."/>
        </authorList>
    </citation>
    <scope>NUCLEOTIDE SEQUENCE</scope>
    <source>
        <strain evidence="4">MIC098Bin6</strain>
    </source>
</reference>